<organism evidence="2 3">
    <name type="scientific">Ilyomonas limi</name>
    <dbReference type="NCBI Taxonomy" id="2575867"/>
    <lineage>
        <taxon>Bacteria</taxon>
        <taxon>Pseudomonadati</taxon>
        <taxon>Bacteroidota</taxon>
        <taxon>Chitinophagia</taxon>
        <taxon>Chitinophagales</taxon>
        <taxon>Chitinophagaceae</taxon>
        <taxon>Ilyomonas</taxon>
    </lineage>
</organism>
<proteinExistence type="predicted"/>
<dbReference type="EMBL" id="SZQL01000006">
    <property type="protein sequence ID" value="TKK69011.1"/>
    <property type="molecule type" value="Genomic_DNA"/>
</dbReference>
<keyword evidence="3" id="KW-1185">Reference proteome</keyword>
<keyword evidence="1" id="KW-0812">Transmembrane</keyword>
<protein>
    <submittedName>
        <fullName evidence="2">Uncharacterized protein</fullName>
    </submittedName>
</protein>
<gene>
    <name evidence="2" type="ORF">FC093_09980</name>
</gene>
<evidence type="ECO:0000256" key="1">
    <source>
        <dbReference type="SAM" id="Phobius"/>
    </source>
</evidence>
<name>A0A4U3L1J8_9BACT</name>
<feature type="transmembrane region" description="Helical" evidence="1">
    <location>
        <begin position="39"/>
        <end position="61"/>
    </location>
</feature>
<keyword evidence="1" id="KW-1133">Transmembrane helix</keyword>
<reference evidence="2 3" key="1">
    <citation type="submission" date="2019-05" db="EMBL/GenBank/DDBJ databases">
        <title>Panacibacter sp. strain 17mud1-8 Genome sequencing and assembly.</title>
        <authorList>
            <person name="Chhetri G."/>
        </authorList>
    </citation>
    <scope>NUCLEOTIDE SEQUENCE [LARGE SCALE GENOMIC DNA]</scope>
    <source>
        <strain evidence="2 3">17mud1-8</strain>
    </source>
</reference>
<feature type="transmembrane region" description="Helical" evidence="1">
    <location>
        <begin position="7"/>
        <end position="27"/>
    </location>
</feature>
<dbReference type="AlphaFoldDB" id="A0A4U3L1J8"/>
<dbReference type="RefSeq" id="WP_137261630.1">
    <property type="nucleotide sequence ID" value="NZ_SZQL01000006.1"/>
</dbReference>
<keyword evidence="1" id="KW-0472">Membrane</keyword>
<evidence type="ECO:0000313" key="2">
    <source>
        <dbReference type="EMBL" id="TKK69011.1"/>
    </source>
</evidence>
<sequence>MEKNDYTYLILQCLLVLFCGVVGLVGVCIETTLPREVAILFAIVFLLCFMVALFFLILIRYKRKQEAEDRLIDAIGEAE</sequence>
<dbReference type="Proteomes" id="UP000305848">
    <property type="component" value="Unassembled WGS sequence"/>
</dbReference>
<comment type="caution">
    <text evidence="2">The sequence shown here is derived from an EMBL/GenBank/DDBJ whole genome shotgun (WGS) entry which is preliminary data.</text>
</comment>
<accession>A0A4U3L1J8</accession>
<evidence type="ECO:0000313" key="3">
    <source>
        <dbReference type="Proteomes" id="UP000305848"/>
    </source>
</evidence>